<feature type="transmembrane region" description="Helical" evidence="1">
    <location>
        <begin position="294"/>
        <end position="313"/>
    </location>
</feature>
<keyword evidence="2" id="KW-1185">Reference proteome</keyword>
<feature type="transmembrane region" description="Helical" evidence="1">
    <location>
        <begin position="68"/>
        <end position="88"/>
    </location>
</feature>
<accession>A0ABM4B6C7</accession>
<proteinExistence type="predicted"/>
<keyword evidence="1" id="KW-0472">Membrane</keyword>
<feature type="transmembrane region" description="Helical" evidence="1">
    <location>
        <begin position="264"/>
        <end position="282"/>
    </location>
</feature>
<evidence type="ECO:0000256" key="1">
    <source>
        <dbReference type="SAM" id="Phobius"/>
    </source>
</evidence>
<sequence length="396" mass="46935">MQINSKHYLHTSMDPNGESTDFMYIPSIGGSTTQLLIYTQRDAPRPCYYFLRLLGMWQPKNAFLIFKVYNWIMLTLLFINAFFIFMLSYVHSSSFKFAEVFNSIGSILDFCCPFLFVNYYFRYGNYERIIKHVYEQSTAEDLKKLRKMRYIYTFLSFIMWATMSLYFIKHWERFFKNQFFSYELTAAIYIQVVVVTMGWWASWLSLYGYVCHIHVHQIKLYDKHMKDTFSKANETNDECIGHLLFEFNELHHWLELTQKDFSKIISFAVAYHIMDIFVFSYAYWTDSFGKNYPIYNFVGTIFFDTISIAIKLYPAALVCKAVHEIVISVGIQCMSKCTPHIPNERFSFYRHLFFIEQDMGFLILGVKITMRLTVGIFVSLATASITFIKFLLPTNN</sequence>
<keyword evidence="1" id="KW-0812">Transmembrane</keyword>
<dbReference type="RefSeq" id="XP_065644394.1">
    <property type="nucleotide sequence ID" value="XM_065788322.1"/>
</dbReference>
<dbReference type="GeneID" id="124810153"/>
<name>A0ABM4B6C7_HYDVU</name>
<reference evidence="3" key="2">
    <citation type="submission" date="2025-08" db="UniProtKB">
        <authorList>
            <consortium name="RefSeq"/>
        </authorList>
    </citation>
    <scope>IDENTIFICATION</scope>
</reference>
<organism evidence="2 3">
    <name type="scientific">Hydra vulgaris</name>
    <name type="common">Hydra</name>
    <name type="synonym">Hydra attenuata</name>
    <dbReference type="NCBI Taxonomy" id="6087"/>
    <lineage>
        <taxon>Eukaryota</taxon>
        <taxon>Metazoa</taxon>
        <taxon>Cnidaria</taxon>
        <taxon>Hydrozoa</taxon>
        <taxon>Hydroidolina</taxon>
        <taxon>Anthoathecata</taxon>
        <taxon>Aplanulata</taxon>
        <taxon>Hydridae</taxon>
        <taxon>Hydra</taxon>
    </lineage>
</organism>
<dbReference type="Proteomes" id="UP001652625">
    <property type="component" value="Chromosome 01"/>
</dbReference>
<evidence type="ECO:0000313" key="2">
    <source>
        <dbReference type="Proteomes" id="UP001652625"/>
    </source>
</evidence>
<gene>
    <name evidence="3" type="primary">LOC124810153</name>
</gene>
<feature type="transmembrane region" description="Helical" evidence="1">
    <location>
        <begin position="150"/>
        <end position="168"/>
    </location>
</feature>
<feature type="transmembrane region" description="Helical" evidence="1">
    <location>
        <begin position="188"/>
        <end position="210"/>
    </location>
</feature>
<feature type="transmembrane region" description="Helical" evidence="1">
    <location>
        <begin position="100"/>
        <end position="121"/>
    </location>
</feature>
<keyword evidence="1" id="KW-1133">Transmembrane helix</keyword>
<feature type="transmembrane region" description="Helical" evidence="1">
    <location>
        <begin position="372"/>
        <end position="392"/>
    </location>
</feature>
<protein>
    <submittedName>
        <fullName evidence="3">Uncharacterized protein LOC124810153 isoform X2</fullName>
    </submittedName>
</protein>
<evidence type="ECO:0000313" key="3">
    <source>
        <dbReference type="RefSeq" id="XP_065644394.1"/>
    </source>
</evidence>
<reference evidence="2" key="1">
    <citation type="submission" date="2025-05" db="UniProtKB">
        <authorList>
            <consortium name="RefSeq"/>
        </authorList>
    </citation>
    <scope>NUCLEOTIDE SEQUENCE [LARGE SCALE GENOMIC DNA]</scope>
</reference>